<proteinExistence type="predicted"/>
<keyword evidence="3" id="KW-0449">Lipoprotein</keyword>
<dbReference type="PROSITE" id="PS51318">
    <property type="entry name" value="TAT"/>
    <property type="match status" value="1"/>
</dbReference>
<reference evidence="3" key="1">
    <citation type="submission" date="2021-12" db="EMBL/GenBank/DDBJ databases">
        <title>Discovery of the Pendulisporaceae a myxobacterial family with distinct sporulation behavior and unique specialized metabolism.</title>
        <authorList>
            <person name="Garcia R."/>
            <person name="Popoff A."/>
            <person name="Bader C.D."/>
            <person name="Loehr J."/>
            <person name="Walesch S."/>
            <person name="Walt C."/>
            <person name="Boldt J."/>
            <person name="Bunk B."/>
            <person name="Haeckl F.J.F.P.J."/>
            <person name="Gunesch A.P."/>
            <person name="Birkelbach J."/>
            <person name="Nuebel U."/>
            <person name="Pietschmann T."/>
            <person name="Bach T."/>
            <person name="Mueller R."/>
        </authorList>
    </citation>
    <scope>NUCLEOTIDE SEQUENCE</scope>
    <source>
        <strain evidence="3">MSr11367</strain>
    </source>
</reference>
<evidence type="ECO:0000256" key="2">
    <source>
        <dbReference type="SAM" id="SignalP"/>
    </source>
</evidence>
<accession>A0ABZ2L2Z7</accession>
<dbReference type="InterPro" id="IPR004564">
    <property type="entry name" value="OM_lipoprot_carrier_LolA-like"/>
</dbReference>
<gene>
    <name evidence="3" type="ORF">LVJ94_42825</name>
</gene>
<name>A0ABZ2L2Z7_9BACT</name>
<protein>
    <submittedName>
        <fullName evidence="3">Outer membrane lipoprotein carrier protein LolA</fullName>
    </submittedName>
</protein>
<dbReference type="CDD" id="cd16325">
    <property type="entry name" value="LolA"/>
    <property type="match status" value="1"/>
</dbReference>
<dbReference type="Pfam" id="PF03548">
    <property type="entry name" value="LolA"/>
    <property type="match status" value="1"/>
</dbReference>
<organism evidence="3 4">
    <name type="scientific">Pendulispora rubella</name>
    <dbReference type="NCBI Taxonomy" id="2741070"/>
    <lineage>
        <taxon>Bacteria</taxon>
        <taxon>Pseudomonadati</taxon>
        <taxon>Myxococcota</taxon>
        <taxon>Myxococcia</taxon>
        <taxon>Myxococcales</taxon>
        <taxon>Sorangiineae</taxon>
        <taxon>Pendulisporaceae</taxon>
        <taxon>Pendulispora</taxon>
    </lineage>
</organism>
<dbReference type="SUPFAM" id="SSF89392">
    <property type="entry name" value="Prokaryotic lipoproteins and lipoprotein localization factors"/>
    <property type="match status" value="1"/>
</dbReference>
<keyword evidence="1 2" id="KW-0732">Signal</keyword>
<dbReference type="InterPro" id="IPR029046">
    <property type="entry name" value="LolA/LolB/LppX"/>
</dbReference>
<evidence type="ECO:0000313" key="3">
    <source>
        <dbReference type="EMBL" id="WXB03626.1"/>
    </source>
</evidence>
<feature type="signal peptide" evidence="2">
    <location>
        <begin position="1"/>
        <end position="28"/>
    </location>
</feature>
<feature type="chain" id="PRO_5047078609" evidence="2">
    <location>
        <begin position="29"/>
        <end position="221"/>
    </location>
</feature>
<dbReference type="Gene3D" id="2.50.20.10">
    <property type="entry name" value="Lipoprotein localisation LolA/LolB/LppX"/>
    <property type="match status" value="1"/>
</dbReference>
<dbReference type="RefSeq" id="WP_394833258.1">
    <property type="nucleotide sequence ID" value="NZ_CP089929.1"/>
</dbReference>
<evidence type="ECO:0000313" key="4">
    <source>
        <dbReference type="Proteomes" id="UP001374803"/>
    </source>
</evidence>
<keyword evidence="4" id="KW-1185">Reference proteome</keyword>
<dbReference type="InterPro" id="IPR006311">
    <property type="entry name" value="TAT_signal"/>
</dbReference>
<sequence length="221" mass="23969">MTVWSRRRFLVGIGAASLAVHHANVALAADDVDAALAEVARARASLKTLVGPFTQERTIGLMSAKVKSTGTLTLVRPERLRWELAAPDSVVYWVGPEGVAYQSAHGRGRMPVTQGKLAVALEDIRTLLGGDLAQLKQRYELRVVSRNDEGISFEATPRTTAAPAGTAQSGKLDKILFSLDRERVRPTRATLVEGPRDRTEITFGTLERDVAVDAAKVRAPF</sequence>
<dbReference type="EMBL" id="CP089983">
    <property type="protein sequence ID" value="WXB03626.1"/>
    <property type="molecule type" value="Genomic_DNA"/>
</dbReference>
<dbReference type="Proteomes" id="UP001374803">
    <property type="component" value="Chromosome"/>
</dbReference>
<evidence type="ECO:0000256" key="1">
    <source>
        <dbReference type="ARBA" id="ARBA00022729"/>
    </source>
</evidence>